<dbReference type="RefSeq" id="WP_235030727.1">
    <property type="nucleotide sequence ID" value="NZ_FNVT01000016.1"/>
</dbReference>
<evidence type="ECO:0000313" key="1">
    <source>
        <dbReference type="EMBL" id="SEH00533.1"/>
    </source>
</evidence>
<dbReference type="EMBL" id="FNVT01000016">
    <property type="protein sequence ID" value="SEH00533.1"/>
    <property type="molecule type" value="Genomic_DNA"/>
</dbReference>
<accession>A0A1H6ET05</accession>
<proteinExistence type="predicted"/>
<dbReference type="InterPro" id="IPR036388">
    <property type="entry name" value="WH-like_DNA-bd_sf"/>
</dbReference>
<reference evidence="1 2" key="1">
    <citation type="submission" date="2016-10" db="EMBL/GenBank/DDBJ databases">
        <authorList>
            <person name="de Groot N.N."/>
        </authorList>
    </citation>
    <scope>NUCLEOTIDE SEQUENCE [LARGE SCALE GENOMIC DNA]</scope>
    <source>
        <strain evidence="1 2">CGMCC 4.7037</strain>
    </source>
</reference>
<evidence type="ECO:0000313" key="2">
    <source>
        <dbReference type="Proteomes" id="UP000236732"/>
    </source>
</evidence>
<protein>
    <recommendedName>
        <fullName evidence="3">MarR family transcriptional regulator</fullName>
    </recommendedName>
</protein>
<dbReference type="Proteomes" id="UP000236732">
    <property type="component" value="Unassembled WGS sequence"/>
</dbReference>
<evidence type="ECO:0008006" key="3">
    <source>
        <dbReference type="Google" id="ProtNLM"/>
    </source>
</evidence>
<keyword evidence="2" id="KW-1185">Reference proteome</keyword>
<organism evidence="1 2">
    <name type="scientific">Nonomuraea solani</name>
    <dbReference type="NCBI Taxonomy" id="1144553"/>
    <lineage>
        <taxon>Bacteria</taxon>
        <taxon>Bacillati</taxon>
        <taxon>Actinomycetota</taxon>
        <taxon>Actinomycetes</taxon>
        <taxon>Streptosporangiales</taxon>
        <taxon>Streptosporangiaceae</taxon>
        <taxon>Nonomuraea</taxon>
    </lineage>
</organism>
<name>A0A1H6ET05_9ACTN</name>
<gene>
    <name evidence="1" type="ORF">SAMN05444920_116269</name>
</gene>
<dbReference type="Gene3D" id="1.10.10.10">
    <property type="entry name" value="Winged helix-like DNA-binding domain superfamily/Winged helix DNA-binding domain"/>
    <property type="match status" value="1"/>
</dbReference>
<sequence>MLTDEGFEALRAAAPQHVESVRTHLIDVLSPELRQLEEIGRTLLRHLGD</sequence>
<dbReference type="AlphaFoldDB" id="A0A1H6ET05"/>